<keyword evidence="2" id="KW-0175">Coiled coil</keyword>
<feature type="domain" description="Response regulatory" evidence="3">
    <location>
        <begin position="18"/>
        <end position="133"/>
    </location>
</feature>
<dbReference type="Gene3D" id="1.10.3210.10">
    <property type="entry name" value="Hypothetical protein af1432"/>
    <property type="match status" value="1"/>
</dbReference>
<dbReference type="PANTHER" id="PTHR45228:SF8">
    <property type="entry name" value="TWO-COMPONENT RESPONSE REGULATOR-RELATED"/>
    <property type="match status" value="1"/>
</dbReference>
<dbReference type="InterPro" id="IPR037522">
    <property type="entry name" value="HD_GYP_dom"/>
</dbReference>
<dbReference type="CDD" id="cd00077">
    <property type="entry name" value="HDc"/>
    <property type="match status" value="1"/>
</dbReference>
<reference evidence="7" key="1">
    <citation type="submission" date="2006-02" db="EMBL/GenBank/DDBJ databases">
        <title>Complete sequence of chromosome of Rhodoferax ferrireducens DSM 15236.</title>
        <authorList>
            <person name="Copeland A."/>
            <person name="Lucas S."/>
            <person name="Lapidus A."/>
            <person name="Barry K."/>
            <person name="Detter J.C."/>
            <person name="Glavina del Rio T."/>
            <person name="Hammon N."/>
            <person name="Israni S."/>
            <person name="Pitluck S."/>
            <person name="Brettin T."/>
            <person name="Bruce D."/>
            <person name="Han C."/>
            <person name="Tapia R."/>
            <person name="Gilna P."/>
            <person name="Kiss H."/>
            <person name="Schmutz J."/>
            <person name="Larimer F."/>
            <person name="Land M."/>
            <person name="Kyrpides N."/>
            <person name="Ivanova N."/>
            <person name="Richardson P."/>
        </authorList>
    </citation>
    <scope>NUCLEOTIDE SEQUENCE [LARGE SCALE GENOMIC DNA]</scope>
    <source>
        <strain evidence="7">ATCC BAA-621 / DSM 15236 / T118</strain>
    </source>
</reference>
<name>Q21WZ8_ALBFT</name>
<evidence type="ECO:0000259" key="4">
    <source>
        <dbReference type="PROSITE" id="PS51831"/>
    </source>
</evidence>
<evidence type="ECO:0000256" key="1">
    <source>
        <dbReference type="PROSITE-ProRule" id="PRU00169"/>
    </source>
</evidence>
<dbReference type="InterPro" id="IPR052020">
    <property type="entry name" value="Cyclic_di-GMP/3'3'-cGAMP_PDE"/>
</dbReference>
<dbReference type="STRING" id="338969.Rfer_1980"/>
<dbReference type="EMBL" id="CP000267">
    <property type="protein sequence ID" value="ABD69705.1"/>
    <property type="molecule type" value="Genomic_DNA"/>
</dbReference>
<dbReference type="OrthoDB" id="9774747at2"/>
<keyword evidence="7" id="KW-1185">Reference proteome</keyword>
<feature type="modified residue" description="4-aspartylphosphate" evidence="1">
    <location>
        <position position="67"/>
    </location>
</feature>
<dbReference type="GO" id="GO:0008081">
    <property type="term" value="F:phosphoric diester hydrolase activity"/>
    <property type="evidence" value="ECO:0007669"/>
    <property type="project" value="UniProtKB-ARBA"/>
</dbReference>
<dbReference type="Pfam" id="PF00072">
    <property type="entry name" value="Response_reg"/>
    <property type="match status" value="1"/>
</dbReference>
<dbReference type="SMART" id="SM00448">
    <property type="entry name" value="REC"/>
    <property type="match status" value="1"/>
</dbReference>
<dbReference type="RefSeq" id="WP_011464273.1">
    <property type="nucleotide sequence ID" value="NC_007908.1"/>
</dbReference>
<evidence type="ECO:0000259" key="5">
    <source>
        <dbReference type="PROSITE" id="PS51832"/>
    </source>
</evidence>
<organism evidence="6 7">
    <name type="scientific">Albidiferax ferrireducens (strain ATCC BAA-621 / DSM 15236 / T118)</name>
    <name type="common">Rhodoferax ferrireducens</name>
    <dbReference type="NCBI Taxonomy" id="338969"/>
    <lineage>
        <taxon>Bacteria</taxon>
        <taxon>Pseudomonadati</taxon>
        <taxon>Pseudomonadota</taxon>
        <taxon>Betaproteobacteria</taxon>
        <taxon>Burkholderiales</taxon>
        <taxon>Comamonadaceae</taxon>
        <taxon>Rhodoferax</taxon>
    </lineage>
</organism>
<dbReference type="PROSITE" id="PS51831">
    <property type="entry name" value="HD"/>
    <property type="match status" value="1"/>
</dbReference>
<dbReference type="PROSITE" id="PS50110">
    <property type="entry name" value="RESPONSE_REGULATORY"/>
    <property type="match status" value="1"/>
</dbReference>
<feature type="domain" description="HD-GYP" evidence="5">
    <location>
        <begin position="188"/>
        <end position="384"/>
    </location>
</feature>
<dbReference type="Gene3D" id="3.40.50.2300">
    <property type="match status" value="1"/>
</dbReference>
<feature type="domain" description="HD" evidence="4">
    <location>
        <begin position="210"/>
        <end position="333"/>
    </location>
</feature>
<keyword evidence="1" id="KW-0597">Phosphoprotein</keyword>
<dbReference type="GO" id="GO:0000160">
    <property type="term" value="P:phosphorelay signal transduction system"/>
    <property type="evidence" value="ECO:0007669"/>
    <property type="project" value="InterPro"/>
</dbReference>
<dbReference type="SUPFAM" id="SSF52172">
    <property type="entry name" value="CheY-like"/>
    <property type="match status" value="1"/>
</dbReference>
<accession>Q21WZ8</accession>
<dbReference type="InterPro" id="IPR001789">
    <property type="entry name" value="Sig_transdc_resp-reg_receiver"/>
</dbReference>
<keyword evidence="6" id="KW-0378">Hydrolase</keyword>
<dbReference type="eggNOG" id="COG3437">
    <property type="taxonomic scope" value="Bacteria"/>
</dbReference>
<dbReference type="PROSITE" id="PS51832">
    <property type="entry name" value="HD_GYP"/>
    <property type="match status" value="1"/>
</dbReference>
<dbReference type="Proteomes" id="UP000008332">
    <property type="component" value="Chromosome"/>
</dbReference>
<dbReference type="PANTHER" id="PTHR45228">
    <property type="entry name" value="CYCLIC DI-GMP PHOSPHODIESTERASE TM_0186-RELATED"/>
    <property type="match status" value="1"/>
</dbReference>
<dbReference type="HOGENOM" id="CLU_000445_92_10_4"/>
<feature type="coiled-coil region" evidence="2">
    <location>
        <begin position="128"/>
        <end position="173"/>
    </location>
</feature>
<protein>
    <submittedName>
        <fullName evidence="6">Response regulator receiver modulated metal dependent phosphohydrolase</fullName>
    </submittedName>
</protein>
<sequence>MTDNSTTTPGASAALLPTILCVDDEPNILSALKRLFRGKGWQVLSAEGGQAALALLQTQSVDLVISDMRMPEMDGAQFLAQVRVRWPDTVRLLLTGHSDIDAIIDAINRGEIYRYITKPWDDNDIVLIVRQALERQALEHEKKRLEALTTRQNEELKALNTSLEAKVEARTTELRIANESLQDANERLKSSFVTSIKVFSTLMEMRGGNLAGHSRRVADLARRMATKLKLDSKLVQDIFVAGLLHEIGKVGFADELLNTPVAMMKPEQLDAYRKHTVQAEQLLLPLAELRAASDIITAQFERFDGSGFPARLGGPNIPIGTRILSLASDYDNMQIGTLTHSRLKPEEAKTLIVRGSGQRYDPEVVSAFLEVFSGVPRQAADKESFSEMRVKACNLKAGMMLARDLLAPSGLLMLSAEHVLDQRMIGKIITFEKSGGMELTAYIRVASAS</sequence>
<dbReference type="Pfam" id="PF13487">
    <property type="entry name" value="HD_5"/>
    <property type="match status" value="1"/>
</dbReference>
<dbReference type="SUPFAM" id="SSF109604">
    <property type="entry name" value="HD-domain/PDEase-like"/>
    <property type="match status" value="1"/>
</dbReference>
<evidence type="ECO:0000259" key="3">
    <source>
        <dbReference type="PROSITE" id="PS50110"/>
    </source>
</evidence>
<evidence type="ECO:0000256" key="2">
    <source>
        <dbReference type="SAM" id="Coils"/>
    </source>
</evidence>
<evidence type="ECO:0000313" key="7">
    <source>
        <dbReference type="Proteomes" id="UP000008332"/>
    </source>
</evidence>
<dbReference type="InterPro" id="IPR003607">
    <property type="entry name" value="HD/PDEase_dom"/>
</dbReference>
<dbReference type="InterPro" id="IPR006674">
    <property type="entry name" value="HD_domain"/>
</dbReference>
<evidence type="ECO:0000313" key="6">
    <source>
        <dbReference type="EMBL" id="ABD69705.1"/>
    </source>
</evidence>
<gene>
    <name evidence="6" type="ordered locus">Rfer_1980</name>
</gene>
<dbReference type="KEGG" id="rfr:Rfer_1980"/>
<dbReference type="AlphaFoldDB" id="Q21WZ8"/>
<dbReference type="InterPro" id="IPR011006">
    <property type="entry name" value="CheY-like_superfamily"/>
</dbReference>
<proteinExistence type="predicted"/>
<dbReference type="CDD" id="cd17569">
    <property type="entry name" value="REC_HupR-like"/>
    <property type="match status" value="1"/>
</dbReference>
<dbReference type="SMART" id="SM00471">
    <property type="entry name" value="HDc"/>
    <property type="match status" value="1"/>
</dbReference>